<dbReference type="EMBL" id="JBHRSL010000002">
    <property type="protein sequence ID" value="MFC3051239.1"/>
    <property type="molecule type" value="Genomic_DNA"/>
</dbReference>
<dbReference type="SUPFAM" id="SSF51735">
    <property type="entry name" value="NAD(P)-binding Rossmann-fold domains"/>
    <property type="match status" value="1"/>
</dbReference>
<dbReference type="InterPro" id="IPR000683">
    <property type="entry name" value="Gfo/Idh/MocA-like_OxRdtase_N"/>
</dbReference>
<dbReference type="PANTHER" id="PTHR43377">
    <property type="entry name" value="BILIVERDIN REDUCTASE A"/>
    <property type="match status" value="1"/>
</dbReference>
<dbReference type="RefSeq" id="WP_194211787.1">
    <property type="nucleotide sequence ID" value="NZ_CP061205.1"/>
</dbReference>
<dbReference type="Gene3D" id="3.30.360.10">
    <property type="entry name" value="Dihydrodipicolinate Reductase, domain 2"/>
    <property type="match status" value="1"/>
</dbReference>
<organism evidence="2 3">
    <name type="scientific">Kordiimonas pumila</name>
    <dbReference type="NCBI Taxonomy" id="2161677"/>
    <lineage>
        <taxon>Bacteria</taxon>
        <taxon>Pseudomonadati</taxon>
        <taxon>Pseudomonadota</taxon>
        <taxon>Alphaproteobacteria</taxon>
        <taxon>Kordiimonadales</taxon>
        <taxon>Kordiimonadaceae</taxon>
        <taxon>Kordiimonas</taxon>
    </lineage>
</organism>
<evidence type="ECO:0000313" key="3">
    <source>
        <dbReference type="Proteomes" id="UP001595444"/>
    </source>
</evidence>
<dbReference type="Proteomes" id="UP001595444">
    <property type="component" value="Unassembled WGS sequence"/>
</dbReference>
<sequence length="382" mass="42544">MNILIIGSGSYVLSDPFGPGVVLRSVLQWTKDSRVAEQQAVTITLTYQSEKKLPEKQSEVEAIINYFNGINDKVKVKFEAASAVKNILAAGDVAACFIAVPDVHHAEYCKLAIEHGCPVWLVKPLTGNYGAAKDLSRICGELSGNVWVDYHKRFDPSNAYLKLKGQAGDYGRMLVYSVDYHQPYTLPTQVFDWTSDVDVFTYIGCHYVDQVFYLYPGARPVSASAYPVKGKVYEKTGQFDGVIATLRFDVEGNELLVPMNIGWFNPAGSPTKSLQVLKVQFEKGLVNLDQTRRGIEIWHEEGVSEINPYFFGEALDAMGNSYYTGYGYKSVQAFLDLVQSGQKWPSSGILPTLEEALKTEKVLFGVQEALKTGKEFDYRTLD</sequence>
<dbReference type="InterPro" id="IPR051450">
    <property type="entry name" value="Gfo/Idh/MocA_Oxidoreductases"/>
</dbReference>
<evidence type="ECO:0000259" key="1">
    <source>
        <dbReference type="Pfam" id="PF01408"/>
    </source>
</evidence>
<evidence type="ECO:0000313" key="2">
    <source>
        <dbReference type="EMBL" id="MFC3051239.1"/>
    </source>
</evidence>
<comment type="caution">
    <text evidence="2">The sequence shown here is derived from an EMBL/GenBank/DDBJ whole genome shotgun (WGS) entry which is preliminary data.</text>
</comment>
<proteinExistence type="predicted"/>
<gene>
    <name evidence="2" type="ORF">ACFOKA_04905</name>
</gene>
<reference evidence="3" key="1">
    <citation type="journal article" date="2019" name="Int. J. Syst. Evol. Microbiol.">
        <title>The Global Catalogue of Microorganisms (GCM) 10K type strain sequencing project: providing services to taxonomists for standard genome sequencing and annotation.</title>
        <authorList>
            <consortium name="The Broad Institute Genomics Platform"/>
            <consortium name="The Broad Institute Genome Sequencing Center for Infectious Disease"/>
            <person name="Wu L."/>
            <person name="Ma J."/>
        </authorList>
    </citation>
    <scope>NUCLEOTIDE SEQUENCE [LARGE SCALE GENOMIC DNA]</scope>
    <source>
        <strain evidence="3">KCTC 62164</strain>
    </source>
</reference>
<name>A0ABV7D3E3_9PROT</name>
<dbReference type="InterPro" id="IPR036291">
    <property type="entry name" value="NAD(P)-bd_dom_sf"/>
</dbReference>
<accession>A0ABV7D3E3</accession>
<dbReference type="Pfam" id="PF01408">
    <property type="entry name" value="GFO_IDH_MocA"/>
    <property type="match status" value="1"/>
</dbReference>
<protein>
    <submittedName>
        <fullName evidence="2">Gfo/Idh/MocA family protein</fullName>
    </submittedName>
</protein>
<dbReference type="PANTHER" id="PTHR43377:SF1">
    <property type="entry name" value="BILIVERDIN REDUCTASE A"/>
    <property type="match status" value="1"/>
</dbReference>
<dbReference type="SUPFAM" id="SSF55347">
    <property type="entry name" value="Glyceraldehyde-3-phosphate dehydrogenase-like, C-terminal domain"/>
    <property type="match status" value="1"/>
</dbReference>
<feature type="domain" description="Gfo/Idh/MocA-like oxidoreductase N-terminal" evidence="1">
    <location>
        <begin position="75"/>
        <end position="150"/>
    </location>
</feature>
<dbReference type="Gene3D" id="3.40.50.720">
    <property type="entry name" value="NAD(P)-binding Rossmann-like Domain"/>
    <property type="match status" value="1"/>
</dbReference>
<keyword evidence="3" id="KW-1185">Reference proteome</keyword>